<dbReference type="Gene3D" id="2.60.120.10">
    <property type="entry name" value="Jelly Rolls"/>
    <property type="match status" value="1"/>
</dbReference>
<reference evidence="2 5" key="2">
    <citation type="submission" date="2019-09" db="EMBL/GenBank/DDBJ databases">
        <title>Draft genome sequencing and comparative genomics of hatchery-associated Vibrios.</title>
        <authorList>
            <person name="Kehlet-Delgado H."/>
            <person name="Mueller R.S."/>
        </authorList>
    </citation>
    <scope>NUCLEOTIDE SEQUENCE [LARGE SCALE GENOMIC DNA]</scope>
    <source>
        <strain evidence="2 5">99-46-Y</strain>
    </source>
</reference>
<dbReference type="RefSeq" id="WP_125319763.1">
    <property type="nucleotide sequence ID" value="NZ_AP024889.1"/>
</dbReference>
<protein>
    <submittedName>
        <fullName evidence="3">Cupin domain-containing protein</fullName>
    </submittedName>
</protein>
<dbReference type="EMBL" id="RSFA01000007">
    <property type="protein sequence ID" value="RSD32554.1"/>
    <property type="molecule type" value="Genomic_DNA"/>
</dbReference>
<comment type="caution">
    <text evidence="3">The sequence shown here is derived from an EMBL/GenBank/DDBJ whole genome shotgun (WGS) entry which is preliminary data.</text>
</comment>
<accession>A0A3R9FRD5</accession>
<dbReference type="OrthoDB" id="9798585at2"/>
<dbReference type="Pfam" id="PF07883">
    <property type="entry name" value="Cupin_2"/>
    <property type="match status" value="1"/>
</dbReference>
<evidence type="ECO:0000259" key="1">
    <source>
        <dbReference type="Pfam" id="PF07883"/>
    </source>
</evidence>
<dbReference type="CDD" id="cd06981">
    <property type="entry name" value="cupin_reut_a1446"/>
    <property type="match status" value="1"/>
</dbReference>
<keyword evidence="4" id="KW-1185">Reference proteome</keyword>
<dbReference type="Proteomes" id="UP000269041">
    <property type="component" value="Unassembled WGS sequence"/>
</dbReference>
<evidence type="ECO:0000313" key="4">
    <source>
        <dbReference type="Proteomes" id="UP000269041"/>
    </source>
</evidence>
<gene>
    <name evidence="3" type="ORF">EJA03_03010</name>
    <name evidence="2" type="ORF">F0225_12975</name>
</gene>
<dbReference type="EMBL" id="VTXC01000035">
    <property type="protein sequence ID" value="NOH72243.1"/>
    <property type="molecule type" value="Genomic_DNA"/>
</dbReference>
<dbReference type="AlphaFoldDB" id="A0A3R9FRD5"/>
<sequence length="104" mass="12150">MNILSSLPNDLTNEVFDTLICRHQFRLERIVSKGQCSEPDFWYDQDEHEWVVVLTGHAKIQYQTGEEIELKAGDNLNIPAHTKHRVTYTTPSVETIWLALFYKD</sequence>
<evidence type="ECO:0000313" key="2">
    <source>
        <dbReference type="EMBL" id="NOH72243.1"/>
    </source>
</evidence>
<proteinExistence type="predicted"/>
<dbReference type="InterPro" id="IPR013096">
    <property type="entry name" value="Cupin_2"/>
</dbReference>
<name>A0A3R9FRD5_9VIBR</name>
<evidence type="ECO:0000313" key="5">
    <source>
        <dbReference type="Proteomes" id="UP000565719"/>
    </source>
</evidence>
<feature type="domain" description="Cupin type-2" evidence="1">
    <location>
        <begin position="31"/>
        <end position="99"/>
    </location>
</feature>
<evidence type="ECO:0000313" key="3">
    <source>
        <dbReference type="EMBL" id="RSD32554.1"/>
    </source>
</evidence>
<dbReference type="Proteomes" id="UP000565719">
    <property type="component" value="Unassembled WGS sequence"/>
</dbReference>
<organism evidence="3 4">
    <name type="scientific">Vibrio pectenicida</name>
    <dbReference type="NCBI Taxonomy" id="62763"/>
    <lineage>
        <taxon>Bacteria</taxon>
        <taxon>Pseudomonadati</taxon>
        <taxon>Pseudomonadota</taxon>
        <taxon>Gammaproteobacteria</taxon>
        <taxon>Vibrionales</taxon>
        <taxon>Vibrionaceae</taxon>
        <taxon>Vibrio</taxon>
    </lineage>
</organism>
<reference evidence="3 4" key="1">
    <citation type="submission" date="2018-12" db="EMBL/GenBank/DDBJ databases">
        <title>Genomic taxonomy of the Vibrionaceae family.</title>
        <authorList>
            <person name="Gomez-Gil B."/>
            <person name="Enciso-Ibarra K."/>
        </authorList>
    </citation>
    <scope>NUCLEOTIDE SEQUENCE [LARGE SCALE GENOMIC DNA]</scope>
    <source>
        <strain evidence="3 4">CAIM 594</strain>
    </source>
</reference>
<dbReference type="SUPFAM" id="SSF51182">
    <property type="entry name" value="RmlC-like cupins"/>
    <property type="match status" value="1"/>
</dbReference>
<dbReference type="InterPro" id="IPR011051">
    <property type="entry name" value="RmlC_Cupin_sf"/>
</dbReference>
<dbReference type="InterPro" id="IPR014710">
    <property type="entry name" value="RmlC-like_jellyroll"/>
</dbReference>